<comment type="similarity">
    <text evidence="1">Belongs to the NnrE/AIBP family.</text>
</comment>
<keyword evidence="1" id="KW-0479">Metal-binding</keyword>
<dbReference type="InterPro" id="IPR036652">
    <property type="entry name" value="YjeF_N_dom_sf"/>
</dbReference>
<feature type="binding site" evidence="1">
    <location>
        <position position="345"/>
    </location>
    <ligand>
        <name>K(+)</name>
        <dbReference type="ChEBI" id="CHEBI:29103"/>
    </ligand>
</feature>
<keyword evidence="1" id="KW-0630">Potassium</keyword>
<dbReference type="GO" id="GO:0046872">
    <property type="term" value="F:metal ion binding"/>
    <property type="evidence" value="ECO:0007669"/>
    <property type="project" value="UniProtKB-KW"/>
</dbReference>
<proteinExistence type="inferred from homology"/>
<dbReference type="EC" id="5.1.99.6" evidence="1"/>
<dbReference type="SMART" id="SM00986">
    <property type="entry name" value="UDG"/>
    <property type="match status" value="1"/>
</dbReference>
<comment type="catalytic activity">
    <reaction evidence="1">
        <text>(6R)-NADHX = (6S)-NADHX</text>
        <dbReference type="Rhea" id="RHEA:32215"/>
        <dbReference type="ChEBI" id="CHEBI:64074"/>
        <dbReference type="ChEBI" id="CHEBI:64075"/>
        <dbReference type="EC" id="5.1.99.6"/>
    </reaction>
</comment>
<dbReference type="GO" id="GO:0000166">
    <property type="term" value="F:nucleotide binding"/>
    <property type="evidence" value="ECO:0007669"/>
    <property type="project" value="UniProtKB-KW"/>
</dbReference>
<comment type="caution">
    <text evidence="1">Lacks conserved residue(s) required for the propagation of feature annotation.</text>
</comment>
<dbReference type="Pfam" id="PF03167">
    <property type="entry name" value="UDG"/>
    <property type="match status" value="1"/>
</dbReference>
<evidence type="ECO:0000256" key="1">
    <source>
        <dbReference type="HAMAP-Rule" id="MF_01966"/>
    </source>
</evidence>
<dbReference type="InterPro" id="IPR004443">
    <property type="entry name" value="YjeF_N_dom"/>
</dbReference>
<dbReference type="Gene3D" id="3.40.470.10">
    <property type="entry name" value="Uracil-DNA glycosylase-like domain"/>
    <property type="match status" value="1"/>
</dbReference>
<dbReference type="KEGG" id="ahat:ADCFC_06610"/>
<organism evidence="3 4">
    <name type="scientific">Adlercreutzia hattorii</name>
    <dbReference type="NCBI Taxonomy" id="2707299"/>
    <lineage>
        <taxon>Bacteria</taxon>
        <taxon>Bacillati</taxon>
        <taxon>Actinomycetota</taxon>
        <taxon>Coriobacteriia</taxon>
        <taxon>Eggerthellales</taxon>
        <taxon>Eggerthellaceae</taxon>
        <taxon>Adlercreutzia</taxon>
    </lineage>
</organism>
<feature type="binding site" evidence="1">
    <location>
        <position position="305"/>
    </location>
    <ligand>
        <name>K(+)</name>
        <dbReference type="ChEBI" id="CHEBI:29103"/>
    </ligand>
</feature>
<dbReference type="Proteomes" id="UP000501727">
    <property type="component" value="Chromosome"/>
</dbReference>
<dbReference type="Pfam" id="PF03853">
    <property type="entry name" value="YjeF_N"/>
    <property type="match status" value="1"/>
</dbReference>
<name>A0A6F8SIP1_9ACTN</name>
<dbReference type="NCBIfam" id="TIGR04274">
    <property type="entry name" value="hypoxanDNAglyco"/>
    <property type="match status" value="1"/>
</dbReference>
<evidence type="ECO:0000313" key="4">
    <source>
        <dbReference type="Proteomes" id="UP000501727"/>
    </source>
</evidence>
<gene>
    <name evidence="1" type="primary">nnrE</name>
    <name evidence="3" type="ORF">ADCFC_05400</name>
</gene>
<keyword evidence="1" id="KW-0547">Nucleotide-binding</keyword>
<dbReference type="NCBIfam" id="TIGR00197">
    <property type="entry name" value="yjeF_nterm"/>
    <property type="match status" value="1"/>
</dbReference>
<reference evidence="4" key="1">
    <citation type="journal article" date="2020" name="Microbiol. Resour. Announc.">
        <title>Complete Genome Sequence of Adlercreutzia sp. Strain 8CFCBH1, a Potent Producer of Equol, Isolated from Healthy Japanese Feces.</title>
        <authorList>
            <person name="Ogata Y."/>
            <person name="Sakamoto M."/>
            <person name="Ohkuma M."/>
            <person name="Hattori M."/>
            <person name="Suda W."/>
        </authorList>
    </citation>
    <scope>NUCLEOTIDE SEQUENCE [LARGE SCALE GENOMIC DNA]</scope>
    <source>
        <strain evidence="4">8CFCBH1</strain>
    </source>
</reference>
<dbReference type="EMBL" id="AP022829">
    <property type="protein sequence ID" value="BCA88042.1"/>
    <property type="molecule type" value="Genomic_DNA"/>
</dbReference>
<dbReference type="CDD" id="cd10032">
    <property type="entry name" value="UDG-F6_HDG"/>
    <property type="match status" value="1"/>
</dbReference>
<dbReference type="InterPro" id="IPR036895">
    <property type="entry name" value="Uracil-DNA_glycosylase-like_sf"/>
</dbReference>
<keyword evidence="1" id="KW-0520">NAD</keyword>
<keyword evidence="1" id="KW-0521">NADP</keyword>
<feature type="domain" description="YjeF N-terminal" evidence="2">
    <location>
        <begin position="182"/>
        <end position="398"/>
    </location>
</feature>
<accession>A0A6F8SIP1</accession>
<dbReference type="PROSITE" id="PS51385">
    <property type="entry name" value="YJEF_N"/>
    <property type="match status" value="1"/>
</dbReference>
<comment type="function">
    <text evidence="1">Catalyzes the epimerization of the S- and R-forms of NAD(P)HX, a damaged form of NAD(P)H that is a result of enzymatic or heat-dependent hydration. This is a prerequisite for the S-specific NAD(P)H-hydrate dehydratase to allow the repair of both epimers of NAD(P)HX.</text>
</comment>
<sequence>MKDCAQPLQHIEHGIPPVFDERSEVLVLGTMPSPKSREAAFFYGHPQNRFWRVLAALFDEPVPEDNAERADLLLRHHIALWDVLESCDIRGASDASIANPHPNDLSRVLEKAPVRRVFCTGAAAGRYYAKLCEAASGLAAEVLPSPSPANAAWSLPRLVEAYRPVADATTPFKPPVLEVSQVVALERAIAEAGTPLDALMRRAGRFLAFEACKALEGMEGAKEIVILCGSGNNGGDGWVAGEYLDRWGIPVCLVTAVEPAALTAEPARAAALRATASLSAHSQVVLAPTDAEVSALLNGASLAIDALLGTGFAHETVKAPFDGWIRALNAARDRGTFVVAADVPSGLSAQMGRAAKDVVRADLTATMIVPKPGLTAGDGPAHCGRVVVAPIAYIEPLV</sequence>
<evidence type="ECO:0000313" key="3">
    <source>
        <dbReference type="EMBL" id="BCA88042.1"/>
    </source>
</evidence>
<evidence type="ECO:0000259" key="2">
    <source>
        <dbReference type="PROSITE" id="PS51385"/>
    </source>
</evidence>
<dbReference type="InterPro" id="IPR026353">
    <property type="entry name" value="Hypoxan-DNA_Glyclase"/>
</dbReference>
<comment type="cofactor">
    <cofactor evidence="1">
        <name>K(+)</name>
        <dbReference type="ChEBI" id="CHEBI:29103"/>
    </cofactor>
    <text evidence="1">Binds 1 potassium ion per subunit.</text>
</comment>
<keyword evidence="4" id="KW-1185">Reference proteome</keyword>
<feature type="binding site" evidence="1">
    <location>
        <position position="233"/>
    </location>
    <ligand>
        <name>K(+)</name>
        <dbReference type="ChEBI" id="CHEBI:29103"/>
    </ligand>
</feature>
<dbReference type="SUPFAM" id="SSF64153">
    <property type="entry name" value="YjeF N-terminal domain-like"/>
    <property type="match status" value="1"/>
</dbReference>
<protein>
    <recommendedName>
        <fullName evidence="1">NAD(P)H-hydrate epimerase</fullName>
        <ecNumber evidence="1">5.1.99.6</ecNumber>
    </recommendedName>
    <alternativeName>
        <fullName evidence="1">NAD(P)HX epimerase</fullName>
    </alternativeName>
</protein>
<dbReference type="AlphaFoldDB" id="A0A6F8SIP1"/>
<comment type="catalytic activity">
    <reaction evidence="1">
        <text>(6R)-NADPHX = (6S)-NADPHX</text>
        <dbReference type="Rhea" id="RHEA:32227"/>
        <dbReference type="ChEBI" id="CHEBI:64076"/>
        <dbReference type="ChEBI" id="CHEBI:64077"/>
        <dbReference type="EC" id="5.1.99.6"/>
    </reaction>
</comment>
<dbReference type="RefSeq" id="WP_157012048.1">
    <property type="nucleotide sequence ID" value="NZ_AP022829.1"/>
</dbReference>
<dbReference type="HAMAP" id="MF_01966">
    <property type="entry name" value="NADHX_epimerase"/>
    <property type="match status" value="1"/>
</dbReference>
<reference evidence="4" key="2">
    <citation type="submission" date="2020-03" db="EMBL/GenBank/DDBJ databases">
        <title>Complete Genome Sequence of Adlercreutzia sp. strain 8CFCBH1 Producing Equol, Isolated from Healthy Japanese Feces.</title>
        <authorList>
            <person name="Ogata Y."/>
            <person name="Sakamoto M."/>
            <person name="Ohkuma M."/>
            <person name="Hattori M."/>
            <person name="Suda W."/>
        </authorList>
    </citation>
    <scope>NUCLEOTIDE SEQUENCE [LARGE SCALE GENOMIC DNA]</scope>
    <source>
        <strain evidence="4">8CFCBH1</strain>
    </source>
</reference>
<dbReference type="SMART" id="SM00987">
    <property type="entry name" value="UreE_C"/>
    <property type="match status" value="1"/>
</dbReference>
<dbReference type="SUPFAM" id="SSF52141">
    <property type="entry name" value="Uracil-DNA glycosylase-like"/>
    <property type="match status" value="1"/>
</dbReference>
<feature type="binding site" evidence="1">
    <location>
        <position position="342"/>
    </location>
    <ligand>
        <name>(6S)-NADPHX</name>
        <dbReference type="ChEBI" id="CHEBI:64076"/>
    </ligand>
</feature>
<keyword evidence="1" id="KW-0413">Isomerase</keyword>
<feature type="binding site" evidence="1">
    <location>
        <begin position="232"/>
        <end position="236"/>
    </location>
    <ligand>
        <name>(6S)-NADPHX</name>
        <dbReference type="ChEBI" id="CHEBI:64076"/>
    </ligand>
</feature>
<dbReference type="Gene3D" id="3.40.50.10260">
    <property type="entry name" value="YjeF N-terminal domain"/>
    <property type="match status" value="1"/>
</dbReference>
<dbReference type="InterPro" id="IPR005122">
    <property type="entry name" value="Uracil-DNA_glycosylase-like"/>
</dbReference>
<dbReference type="GO" id="GO:0052856">
    <property type="term" value="F:NAD(P)HX epimerase activity"/>
    <property type="evidence" value="ECO:0007669"/>
    <property type="project" value="UniProtKB-UniRule"/>
</dbReference>